<dbReference type="Proteomes" id="UP001165121">
    <property type="component" value="Unassembled WGS sequence"/>
</dbReference>
<keyword evidence="8" id="KW-0808">Transferase</keyword>
<evidence type="ECO:0000313" key="13">
    <source>
        <dbReference type="Proteomes" id="UP001165121"/>
    </source>
</evidence>
<keyword evidence="8" id="KW-0548">Nucleotidyltransferase</keyword>
<dbReference type="GO" id="GO:0006310">
    <property type="term" value="P:DNA recombination"/>
    <property type="evidence" value="ECO:0007669"/>
    <property type="project" value="UniProtKB-KW"/>
</dbReference>
<feature type="domain" description="Integrase catalytic" evidence="11">
    <location>
        <begin position="5"/>
        <end position="122"/>
    </location>
</feature>
<dbReference type="GO" id="GO:0003887">
    <property type="term" value="F:DNA-directed DNA polymerase activity"/>
    <property type="evidence" value="ECO:0007669"/>
    <property type="project" value="UniProtKB-KW"/>
</dbReference>
<dbReference type="GO" id="GO:0015074">
    <property type="term" value="P:DNA integration"/>
    <property type="evidence" value="ECO:0007669"/>
    <property type="project" value="UniProtKB-KW"/>
</dbReference>
<keyword evidence="13" id="KW-1185">Reference proteome</keyword>
<dbReference type="Pfam" id="PF25597">
    <property type="entry name" value="SH3_retrovirus"/>
    <property type="match status" value="1"/>
</dbReference>
<dbReference type="PANTHER" id="PTHR42648:SF11">
    <property type="entry name" value="TRANSPOSON TY4-P GAG-POL POLYPROTEIN"/>
    <property type="match status" value="1"/>
</dbReference>
<evidence type="ECO:0000313" key="12">
    <source>
        <dbReference type="EMBL" id="GMF60967.1"/>
    </source>
</evidence>
<dbReference type="InterPro" id="IPR036397">
    <property type="entry name" value="RNaseH_sf"/>
</dbReference>
<dbReference type="PROSITE" id="PS50994">
    <property type="entry name" value="INTEGRASE"/>
    <property type="match status" value="1"/>
</dbReference>
<dbReference type="InterPro" id="IPR039537">
    <property type="entry name" value="Retrotran_Ty1/copia-like"/>
</dbReference>
<dbReference type="InterPro" id="IPR001584">
    <property type="entry name" value="Integrase_cat-core"/>
</dbReference>
<evidence type="ECO:0000256" key="9">
    <source>
        <dbReference type="ARBA" id="ARBA00023172"/>
    </source>
</evidence>
<dbReference type="AlphaFoldDB" id="A0A9W6YE67"/>
<evidence type="ECO:0000256" key="5">
    <source>
        <dbReference type="ARBA" id="ARBA00022842"/>
    </source>
</evidence>
<protein>
    <submittedName>
        <fullName evidence="12">Unnamed protein product</fullName>
    </submittedName>
</protein>
<dbReference type="GO" id="GO:0003964">
    <property type="term" value="F:RNA-directed DNA polymerase activity"/>
    <property type="evidence" value="ECO:0007669"/>
    <property type="project" value="UniProtKB-KW"/>
</dbReference>
<keyword evidence="3" id="KW-0255">Endonuclease</keyword>
<comment type="caution">
    <text evidence="12">The sequence shown here is derived from an EMBL/GenBank/DDBJ whole genome shotgun (WGS) entry which is preliminary data.</text>
</comment>
<keyword evidence="2" id="KW-0479">Metal-binding</keyword>
<evidence type="ECO:0000256" key="2">
    <source>
        <dbReference type="ARBA" id="ARBA00022723"/>
    </source>
</evidence>
<dbReference type="PANTHER" id="PTHR42648">
    <property type="entry name" value="TRANSPOSASE, PUTATIVE-RELATED"/>
    <property type="match status" value="1"/>
</dbReference>
<evidence type="ECO:0000259" key="11">
    <source>
        <dbReference type="PROSITE" id="PS50994"/>
    </source>
</evidence>
<evidence type="ECO:0000256" key="8">
    <source>
        <dbReference type="ARBA" id="ARBA00022932"/>
    </source>
</evidence>
<dbReference type="OrthoDB" id="77105at2759"/>
<dbReference type="GO" id="GO:0046872">
    <property type="term" value="F:metal ion binding"/>
    <property type="evidence" value="ECO:0007669"/>
    <property type="project" value="UniProtKB-KW"/>
</dbReference>
<evidence type="ECO:0000256" key="10">
    <source>
        <dbReference type="SAM" id="MobiDB-lite"/>
    </source>
</evidence>
<proteinExistence type="predicted"/>
<name>A0A9W6YE67_9STRA</name>
<evidence type="ECO:0000256" key="7">
    <source>
        <dbReference type="ARBA" id="ARBA00022918"/>
    </source>
</evidence>
<gene>
    <name evidence="12" type="ORF">Pfra01_002652000</name>
</gene>
<dbReference type="EMBL" id="BSXT01005592">
    <property type="protein sequence ID" value="GMF60967.1"/>
    <property type="molecule type" value="Genomic_DNA"/>
</dbReference>
<dbReference type="SUPFAM" id="SSF53098">
    <property type="entry name" value="Ribonuclease H-like"/>
    <property type="match status" value="1"/>
</dbReference>
<evidence type="ECO:0000256" key="1">
    <source>
        <dbReference type="ARBA" id="ARBA00022722"/>
    </source>
</evidence>
<dbReference type="GO" id="GO:0016787">
    <property type="term" value="F:hydrolase activity"/>
    <property type="evidence" value="ECO:0007669"/>
    <property type="project" value="UniProtKB-KW"/>
</dbReference>
<dbReference type="Gene3D" id="3.30.420.10">
    <property type="entry name" value="Ribonuclease H-like superfamily/Ribonuclease H"/>
    <property type="match status" value="1"/>
</dbReference>
<keyword evidence="1" id="KW-0540">Nuclease</keyword>
<keyword evidence="5" id="KW-0460">Magnesium</keyword>
<organism evidence="12 13">
    <name type="scientific">Phytophthora fragariaefolia</name>
    <dbReference type="NCBI Taxonomy" id="1490495"/>
    <lineage>
        <taxon>Eukaryota</taxon>
        <taxon>Sar</taxon>
        <taxon>Stramenopiles</taxon>
        <taxon>Oomycota</taxon>
        <taxon>Peronosporomycetes</taxon>
        <taxon>Peronosporales</taxon>
        <taxon>Peronosporaceae</taxon>
        <taxon>Phytophthora</taxon>
    </lineage>
</organism>
<keyword evidence="6" id="KW-0229">DNA integration</keyword>
<keyword evidence="9" id="KW-0233">DNA recombination</keyword>
<dbReference type="GO" id="GO:0003676">
    <property type="term" value="F:nucleic acid binding"/>
    <property type="evidence" value="ECO:0007669"/>
    <property type="project" value="InterPro"/>
</dbReference>
<sequence>MARFVRKEPNAQYMFTFAQGSKHSNTHIGTIKLYLHGPLGIRPFLFENIALVPNATSNILSEFWLRRGEYQILGSLTGESDGGTEFVNAAFKSFCKSKGIVFQASNAYRPEENGAAERDHQSKLDRVRCALKDAGMAHKCKLPVWGSVCFVHIPVALRKDKKLSARAVKCRFLGMSEETKGYRLWDMYNNKHIQSQYVLFDTTNIATLVQRAFGGTDEALTIESAARELPAAEEADALATESTGAVGAGEPEKGSTSAVGAEEPAQTSNPAVGVKKRRRTGLVETPLRGELRPRREAKKPKRYSDCQCFQAMLEHNVTQDIQEQKVSTPRSLKDALSGPYREQWKQALELEYDSLIENGTWRLVRLPPGRKALPCYWVLVVKYNADGTVDRFKARLVALVVYLTLSISLKCCRGESCDQILHQFLLVALGHDVHHVVILQDLVPISL</sequence>
<evidence type="ECO:0000256" key="6">
    <source>
        <dbReference type="ARBA" id="ARBA00022908"/>
    </source>
</evidence>
<accession>A0A9W6YE67</accession>
<evidence type="ECO:0000256" key="4">
    <source>
        <dbReference type="ARBA" id="ARBA00022801"/>
    </source>
</evidence>
<keyword evidence="7" id="KW-0695">RNA-directed DNA polymerase</keyword>
<dbReference type="InterPro" id="IPR057670">
    <property type="entry name" value="SH3_retrovirus"/>
</dbReference>
<reference evidence="12" key="1">
    <citation type="submission" date="2023-04" db="EMBL/GenBank/DDBJ databases">
        <title>Phytophthora fragariaefolia NBRC 109709.</title>
        <authorList>
            <person name="Ichikawa N."/>
            <person name="Sato H."/>
            <person name="Tonouchi N."/>
        </authorList>
    </citation>
    <scope>NUCLEOTIDE SEQUENCE</scope>
    <source>
        <strain evidence="12">NBRC 109709</strain>
    </source>
</reference>
<feature type="region of interest" description="Disordered" evidence="10">
    <location>
        <begin position="235"/>
        <end position="299"/>
    </location>
</feature>
<evidence type="ECO:0000256" key="3">
    <source>
        <dbReference type="ARBA" id="ARBA00022759"/>
    </source>
</evidence>
<keyword evidence="4" id="KW-0378">Hydrolase</keyword>
<dbReference type="GO" id="GO:0004519">
    <property type="term" value="F:endonuclease activity"/>
    <property type="evidence" value="ECO:0007669"/>
    <property type="project" value="UniProtKB-KW"/>
</dbReference>
<keyword evidence="8" id="KW-0239">DNA-directed DNA polymerase</keyword>
<dbReference type="InterPro" id="IPR012337">
    <property type="entry name" value="RNaseH-like_sf"/>
</dbReference>